<sequence>MVGAVLTQNTAWTNVELALERLRDNCALDAEAILAIPAERLAEALRPVGYFNVKARRLSAFCEHYIAAGGFEGLSALETDVLRHSLLGVNGVGPETADDMLLYAFERPVFVVDAYTRRIFSRLGLLDGGEGYEEIRAAFEMALAPDVPLYNEYHALVVRHGKDVCKTRPGCAECVLRACCPAA</sequence>
<dbReference type="Pfam" id="PF00730">
    <property type="entry name" value="HhH-GPD"/>
    <property type="match status" value="1"/>
</dbReference>
<keyword evidence="4" id="KW-0411">Iron-sulfur</keyword>
<name>A0A6M0JZ99_9GAMM</name>
<dbReference type="Proteomes" id="UP000483379">
    <property type="component" value="Unassembled WGS sequence"/>
</dbReference>
<dbReference type="GO" id="GO:0046872">
    <property type="term" value="F:metal ion binding"/>
    <property type="evidence" value="ECO:0007669"/>
    <property type="project" value="UniProtKB-KW"/>
</dbReference>
<reference evidence="6 7" key="1">
    <citation type="submission" date="2020-02" db="EMBL/GenBank/DDBJ databases">
        <title>Genome sequences of Thiorhodococcus mannitoliphagus and Thiorhodococcus minor, purple sulfur photosynthetic bacteria in the gammaproteobacterial family, Chromatiaceae.</title>
        <authorList>
            <person name="Aviles F.A."/>
            <person name="Meyer T.E."/>
            <person name="Kyndt J.A."/>
        </authorList>
    </citation>
    <scope>NUCLEOTIDE SEQUENCE [LARGE SCALE GENOMIC DNA]</scope>
    <source>
        <strain evidence="6 7">DSM 11518</strain>
    </source>
</reference>
<keyword evidence="6" id="KW-0255">Endonuclease</keyword>
<feature type="domain" description="HhH-GPD" evidence="5">
    <location>
        <begin position="6"/>
        <end position="163"/>
    </location>
</feature>
<evidence type="ECO:0000256" key="2">
    <source>
        <dbReference type="ARBA" id="ARBA00022723"/>
    </source>
</evidence>
<keyword evidence="2" id="KW-0479">Metal-binding</keyword>
<proteinExistence type="predicted"/>
<dbReference type="PIRSF" id="PIRSF001435">
    <property type="entry name" value="Nth"/>
    <property type="match status" value="1"/>
</dbReference>
<keyword evidence="3" id="KW-0408">Iron</keyword>
<organism evidence="6 7">
    <name type="scientific">Thiorhodococcus minor</name>
    <dbReference type="NCBI Taxonomy" id="57489"/>
    <lineage>
        <taxon>Bacteria</taxon>
        <taxon>Pseudomonadati</taxon>
        <taxon>Pseudomonadota</taxon>
        <taxon>Gammaproteobacteria</taxon>
        <taxon>Chromatiales</taxon>
        <taxon>Chromatiaceae</taxon>
        <taxon>Thiorhodococcus</taxon>
    </lineage>
</organism>
<accession>A0A6M0JZ99</accession>
<dbReference type="GO" id="GO:0051539">
    <property type="term" value="F:4 iron, 4 sulfur cluster binding"/>
    <property type="evidence" value="ECO:0007669"/>
    <property type="project" value="UniProtKB-KW"/>
</dbReference>
<dbReference type="SMART" id="SM00478">
    <property type="entry name" value="ENDO3c"/>
    <property type="match status" value="1"/>
</dbReference>
<evidence type="ECO:0000313" key="7">
    <source>
        <dbReference type="Proteomes" id="UP000483379"/>
    </source>
</evidence>
<dbReference type="EMBL" id="JAAIJQ010000027">
    <property type="protein sequence ID" value="NEV62381.1"/>
    <property type="molecule type" value="Genomic_DNA"/>
</dbReference>
<dbReference type="InterPro" id="IPR011257">
    <property type="entry name" value="DNA_glycosylase"/>
</dbReference>
<dbReference type="PANTHER" id="PTHR10359">
    <property type="entry name" value="A/G-SPECIFIC ADENINE GLYCOSYLASE/ENDONUCLEASE III"/>
    <property type="match status" value="1"/>
</dbReference>
<dbReference type="Gene3D" id="1.10.1670.10">
    <property type="entry name" value="Helix-hairpin-Helix base-excision DNA repair enzymes (C-terminal)"/>
    <property type="match status" value="1"/>
</dbReference>
<evidence type="ECO:0000256" key="1">
    <source>
        <dbReference type="ARBA" id="ARBA00022485"/>
    </source>
</evidence>
<dbReference type="CDD" id="cd00056">
    <property type="entry name" value="ENDO3c"/>
    <property type="match status" value="1"/>
</dbReference>
<dbReference type="GO" id="GO:0004519">
    <property type="term" value="F:endonuclease activity"/>
    <property type="evidence" value="ECO:0007669"/>
    <property type="project" value="UniProtKB-KW"/>
</dbReference>
<comment type="caution">
    <text evidence="6">The sequence shown here is derived from an EMBL/GenBank/DDBJ whole genome shotgun (WGS) entry which is preliminary data.</text>
</comment>
<keyword evidence="6" id="KW-0378">Hydrolase</keyword>
<keyword evidence="1" id="KW-0004">4Fe-4S</keyword>
<evidence type="ECO:0000256" key="3">
    <source>
        <dbReference type="ARBA" id="ARBA00023004"/>
    </source>
</evidence>
<dbReference type="SUPFAM" id="SSF48150">
    <property type="entry name" value="DNA-glycosylase"/>
    <property type="match status" value="1"/>
</dbReference>
<evidence type="ECO:0000259" key="5">
    <source>
        <dbReference type="SMART" id="SM00478"/>
    </source>
</evidence>
<dbReference type="InterPro" id="IPR003265">
    <property type="entry name" value="HhH-GPD_domain"/>
</dbReference>
<protein>
    <submittedName>
        <fullName evidence="6">Endonuclease</fullName>
    </submittedName>
</protein>
<gene>
    <name evidence="6" type="ORF">G3446_10845</name>
</gene>
<dbReference type="InterPro" id="IPR023170">
    <property type="entry name" value="HhH_base_excis_C"/>
</dbReference>
<dbReference type="GO" id="GO:0006284">
    <property type="term" value="P:base-excision repair"/>
    <property type="evidence" value="ECO:0007669"/>
    <property type="project" value="InterPro"/>
</dbReference>
<keyword evidence="7" id="KW-1185">Reference proteome</keyword>
<keyword evidence="6" id="KW-0540">Nuclease</keyword>
<dbReference type="Gene3D" id="1.10.340.30">
    <property type="entry name" value="Hypothetical protein, domain 2"/>
    <property type="match status" value="1"/>
</dbReference>
<evidence type="ECO:0000256" key="4">
    <source>
        <dbReference type="ARBA" id="ARBA00023014"/>
    </source>
</evidence>
<dbReference type="AlphaFoldDB" id="A0A6M0JZ99"/>
<dbReference type="PANTHER" id="PTHR10359:SF19">
    <property type="entry name" value="DNA REPAIR GLYCOSYLASE MJ1434-RELATED"/>
    <property type="match status" value="1"/>
</dbReference>
<evidence type="ECO:0000313" key="6">
    <source>
        <dbReference type="EMBL" id="NEV62381.1"/>
    </source>
</evidence>